<feature type="compositionally biased region" description="Basic residues" evidence="1">
    <location>
        <begin position="72"/>
        <end position="87"/>
    </location>
</feature>
<feature type="compositionally biased region" description="Polar residues" evidence="1">
    <location>
        <begin position="61"/>
        <end position="71"/>
    </location>
</feature>
<reference evidence="2" key="1">
    <citation type="submission" date="2021-01" db="EMBL/GenBank/DDBJ databases">
        <title>Phytophthora aleatoria, a newly-described species from Pinus radiata is distinct from Phytophthora cactorum isolates based on comparative genomics.</title>
        <authorList>
            <person name="Mcdougal R."/>
            <person name="Panda P."/>
            <person name="Williams N."/>
            <person name="Studholme D.J."/>
        </authorList>
    </citation>
    <scope>NUCLEOTIDE SEQUENCE</scope>
    <source>
        <strain evidence="2">NZFS 3830</strain>
    </source>
</reference>
<feature type="region of interest" description="Disordered" evidence="1">
    <location>
        <begin position="59"/>
        <end position="87"/>
    </location>
</feature>
<organism evidence="2 3">
    <name type="scientific">Phytophthora cactorum</name>
    <dbReference type="NCBI Taxonomy" id="29920"/>
    <lineage>
        <taxon>Eukaryota</taxon>
        <taxon>Sar</taxon>
        <taxon>Stramenopiles</taxon>
        <taxon>Oomycota</taxon>
        <taxon>Peronosporomycetes</taxon>
        <taxon>Peronosporales</taxon>
        <taxon>Peronosporaceae</taxon>
        <taxon>Phytophthora</taxon>
    </lineage>
</organism>
<evidence type="ECO:0000313" key="2">
    <source>
        <dbReference type="EMBL" id="KAG6951921.1"/>
    </source>
</evidence>
<evidence type="ECO:0000256" key="1">
    <source>
        <dbReference type="SAM" id="MobiDB-lite"/>
    </source>
</evidence>
<gene>
    <name evidence="2" type="ORF">JG687_00013314</name>
</gene>
<dbReference type="EMBL" id="JAENGZ010000967">
    <property type="protein sequence ID" value="KAG6951921.1"/>
    <property type="molecule type" value="Genomic_DNA"/>
</dbReference>
<evidence type="ECO:0000313" key="3">
    <source>
        <dbReference type="Proteomes" id="UP000688947"/>
    </source>
</evidence>
<name>A0A8T1TZM1_9STRA</name>
<dbReference type="Proteomes" id="UP000688947">
    <property type="component" value="Unassembled WGS sequence"/>
</dbReference>
<proteinExistence type="predicted"/>
<sequence>MPGQQGGRPECPEGVHFVTLTELGKAKGGYILASASSAEPLTPTESQRPRPFQLWVGPVTTAATSPNASTISRRRSNRHRHSQYLQK</sequence>
<dbReference type="AlphaFoldDB" id="A0A8T1TZM1"/>
<comment type="caution">
    <text evidence="2">The sequence shown here is derived from an EMBL/GenBank/DDBJ whole genome shotgun (WGS) entry which is preliminary data.</text>
</comment>
<protein>
    <submittedName>
        <fullName evidence="2">Uncharacterized protein</fullName>
    </submittedName>
</protein>
<accession>A0A8T1TZM1</accession>